<dbReference type="AlphaFoldDB" id="A0A6A5QQH0"/>
<evidence type="ECO:0000313" key="2">
    <source>
        <dbReference type="EMBL" id="KAF1917639.1"/>
    </source>
</evidence>
<gene>
    <name evidence="2" type="ORF">BDU57DRAFT_406571</name>
</gene>
<proteinExistence type="predicted"/>
<feature type="non-terminal residue" evidence="2">
    <location>
        <position position="1"/>
    </location>
</feature>
<name>A0A6A5QQH0_AMPQU</name>
<keyword evidence="3" id="KW-1185">Reference proteome</keyword>
<sequence>IDCFYQSLPSLGKSPAARGSAGNSGTQTAAAKEPRVLKDTPIKPCLDIATKLLKEHHKTFDQHLHELRLATAFDNIALDNEQEVVSASLLYLIRPILEVLKVRYRDQWTLHAEFSAPAATHGLQGTGILATGASGPRNAKPGSVRYDLIFKKLNGDTIAVLEYKKRGMIRFKHF</sequence>
<accession>A0A6A5QQH0</accession>
<organism evidence="2 3">
    <name type="scientific">Ampelomyces quisqualis</name>
    <name type="common">Powdery mildew agent</name>
    <dbReference type="NCBI Taxonomy" id="50730"/>
    <lineage>
        <taxon>Eukaryota</taxon>
        <taxon>Fungi</taxon>
        <taxon>Dikarya</taxon>
        <taxon>Ascomycota</taxon>
        <taxon>Pezizomycotina</taxon>
        <taxon>Dothideomycetes</taxon>
        <taxon>Pleosporomycetidae</taxon>
        <taxon>Pleosporales</taxon>
        <taxon>Pleosporineae</taxon>
        <taxon>Phaeosphaeriaceae</taxon>
        <taxon>Ampelomyces</taxon>
    </lineage>
</organism>
<feature type="region of interest" description="Disordered" evidence="1">
    <location>
        <begin position="13"/>
        <end position="33"/>
    </location>
</feature>
<evidence type="ECO:0000256" key="1">
    <source>
        <dbReference type="SAM" id="MobiDB-lite"/>
    </source>
</evidence>
<dbReference type="OrthoDB" id="2896980at2759"/>
<feature type="non-terminal residue" evidence="2">
    <location>
        <position position="174"/>
    </location>
</feature>
<dbReference type="EMBL" id="ML979134">
    <property type="protein sequence ID" value="KAF1917639.1"/>
    <property type="molecule type" value="Genomic_DNA"/>
</dbReference>
<dbReference type="Proteomes" id="UP000800096">
    <property type="component" value="Unassembled WGS sequence"/>
</dbReference>
<protein>
    <submittedName>
        <fullName evidence="2">Uncharacterized protein</fullName>
    </submittedName>
</protein>
<evidence type="ECO:0000313" key="3">
    <source>
        <dbReference type="Proteomes" id="UP000800096"/>
    </source>
</evidence>
<reference evidence="2" key="1">
    <citation type="journal article" date="2020" name="Stud. Mycol.">
        <title>101 Dothideomycetes genomes: a test case for predicting lifestyles and emergence of pathogens.</title>
        <authorList>
            <person name="Haridas S."/>
            <person name="Albert R."/>
            <person name="Binder M."/>
            <person name="Bloem J."/>
            <person name="Labutti K."/>
            <person name="Salamov A."/>
            <person name="Andreopoulos B."/>
            <person name="Baker S."/>
            <person name="Barry K."/>
            <person name="Bills G."/>
            <person name="Bluhm B."/>
            <person name="Cannon C."/>
            <person name="Castanera R."/>
            <person name="Culley D."/>
            <person name="Daum C."/>
            <person name="Ezra D."/>
            <person name="Gonzalez J."/>
            <person name="Henrissat B."/>
            <person name="Kuo A."/>
            <person name="Liang C."/>
            <person name="Lipzen A."/>
            <person name="Lutzoni F."/>
            <person name="Magnuson J."/>
            <person name="Mondo S."/>
            <person name="Nolan M."/>
            <person name="Ohm R."/>
            <person name="Pangilinan J."/>
            <person name="Park H.-J."/>
            <person name="Ramirez L."/>
            <person name="Alfaro M."/>
            <person name="Sun H."/>
            <person name="Tritt A."/>
            <person name="Yoshinaga Y."/>
            <person name="Zwiers L.-H."/>
            <person name="Turgeon B."/>
            <person name="Goodwin S."/>
            <person name="Spatafora J."/>
            <person name="Crous P."/>
            <person name="Grigoriev I."/>
        </authorList>
    </citation>
    <scope>NUCLEOTIDE SEQUENCE</scope>
    <source>
        <strain evidence="2">HMLAC05119</strain>
    </source>
</reference>